<keyword evidence="4" id="KW-0862">Zinc</keyword>
<dbReference type="PANTHER" id="PTHR37326">
    <property type="entry name" value="BLL3975 PROTEIN"/>
    <property type="match status" value="1"/>
</dbReference>
<organism evidence="6 7">
    <name type="scientific">Halogranum salarium B-1</name>
    <dbReference type="NCBI Taxonomy" id="1210908"/>
    <lineage>
        <taxon>Archaea</taxon>
        <taxon>Methanobacteriati</taxon>
        <taxon>Methanobacteriota</taxon>
        <taxon>Stenosarchaea group</taxon>
        <taxon>Halobacteria</taxon>
        <taxon>Halobacteriales</taxon>
        <taxon>Haloferacaceae</taxon>
    </lineage>
</organism>
<dbReference type="SUPFAM" id="SSF53187">
    <property type="entry name" value="Zn-dependent exopeptidases"/>
    <property type="match status" value="1"/>
</dbReference>
<evidence type="ECO:0000259" key="5">
    <source>
        <dbReference type="Pfam" id="PF24827"/>
    </source>
</evidence>
<dbReference type="OrthoDB" id="292672at2157"/>
<dbReference type="Gene3D" id="3.40.630.10">
    <property type="entry name" value="Zn peptidases"/>
    <property type="match status" value="1"/>
</dbReference>
<evidence type="ECO:0000256" key="2">
    <source>
        <dbReference type="ARBA" id="ARBA00022723"/>
    </source>
</evidence>
<comment type="caution">
    <text evidence="6">The sequence shown here is derived from an EMBL/GenBank/DDBJ whole genome shotgun (WGS) entry which is preliminary data.</text>
</comment>
<protein>
    <recommendedName>
        <fullName evidence="5">Succinylglutamate desuccinylase/Aspartoacylase catalytic domain-containing protein</fullName>
    </recommendedName>
</protein>
<reference evidence="6 7" key="1">
    <citation type="journal article" date="2012" name="J. Bacteriol.">
        <title>Draft Genome Sequence of the Extremely Halophilic Archaeon Halogranum salarium B-1T.</title>
        <authorList>
            <person name="Kim K.K."/>
            <person name="Lee K.C."/>
            <person name="Lee J.S."/>
        </authorList>
    </citation>
    <scope>NUCLEOTIDE SEQUENCE [LARGE SCALE GENOMIC DNA]</scope>
    <source>
        <strain evidence="6 7">B-1</strain>
    </source>
</reference>
<evidence type="ECO:0000256" key="3">
    <source>
        <dbReference type="ARBA" id="ARBA00022801"/>
    </source>
</evidence>
<comment type="cofactor">
    <cofactor evidence="1">
        <name>Zn(2+)</name>
        <dbReference type="ChEBI" id="CHEBI:29105"/>
    </cofactor>
</comment>
<dbReference type="GO" id="GO:0016788">
    <property type="term" value="F:hydrolase activity, acting on ester bonds"/>
    <property type="evidence" value="ECO:0007669"/>
    <property type="project" value="InterPro"/>
</dbReference>
<dbReference type="GO" id="GO:0046872">
    <property type="term" value="F:metal ion binding"/>
    <property type="evidence" value="ECO:0007669"/>
    <property type="project" value="UniProtKB-KW"/>
</dbReference>
<dbReference type="InterPro" id="IPR006311">
    <property type="entry name" value="TAT_signal"/>
</dbReference>
<evidence type="ECO:0000313" key="6">
    <source>
        <dbReference type="EMBL" id="EJN60549.1"/>
    </source>
</evidence>
<accession>J3JGZ3</accession>
<evidence type="ECO:0000256" key="4">
    <source>
        <dbReference type="ARBA" id="ARBA00022833"/>
    </source>
</evidence>
<keyword evidence="2" id="KW-0479">Metal-binding</keyword>
<name>J3JGZ3_9EURY</name>
<sequence>MTRNSSSPTVGRRAFLRGAATLGIGLAALPALSSPVAAAGRTSYTIMSGTEHETDVFVVDSGRDGPTMMVVAGLHGDERAGYLAADTIAQWGVECGKLVVIPRSHVVAIEAGSRTYDGIDMNRVFPPLGGDCLHPLARAIWDEVVKHDPDYMFDLHSSRGIYKSGDGGVGQALFPTWTIPARYRGEKAVRALNDYYDLSGDIAFQMGNTLDADRHMLMHRVAGMLDRPGFICETTEKADLDDQIKWHLFAVEHVMNQIGLPRGALADGGGDTVSASEPSGTDDPAFTAMNVELDDVWQQYSLSGHDDTPVVIAKPLTIVGDDPCHPRLRRVTASDFECRIEEWANENDRHYEEHSGVFALEPGVHTLADGTKVESGTVTADTDKTVVRFDERFDYRPVVLTQAQTVSDSTPVVTRTRGPWTDGFEVYLQMEEAKTGEHHDPEQVGWIAIERGTGTIGDRPFEAGVEKGVRSSWHRIEFERTYDNPVFVAGVQSLNDPQPCGLRYRNLTSSSVDVFVEEEDSADTDRTHGEEDVGYLVIEG</sequence>
<dbReference type="Proteomes" id="UP000007813">
    <property type="component" value="Unassembled WGS sequence"/>
</dbReference>
<dbReference type="Pfam" id="PF24827">
    <property type="entry name" value="AstE_AspA_cat"/>
    <property type="match status" value="1"/>
</dbReference>
<dbReference type="PROSITE" id="PS51318">
    <property type="entry name" value="TAT"/>
    <property type="match status" value="1"/>
</dbReference>
<dbReference type="eggNOG" id="arCOG03439">
    <property type="taxonomic scope" value="Archaea"/>
</dbReference>
<dbReference type="RefSeq" id="WP_009366267.1">
    <property type="nucleotide sequence ID" value="NZ_ALJD01000003.1"/>
</dbReference>
<feature type="domain" description="Succinylglutamate desuccinylase/Aspartoacylase catalytic" evidence="5">
    <location>
        <begin position="64"/>
        <end position="158"/>
    </location>
</feature>
<dbReference type="InterPro" id="IPR055438">
    <property type="entry name" value="AstE_AspA_cat"/>
</dbReference>
<proteinExistence type="predicted"/>
<dbReference type="InterPro" id="IPR053138">
    <property type="entry name" value="N-alpha-Ac-DABA_deacetylase"/>
</dbReference>
<gene>
    <name evidence="6" type="ORF">HSB1_11520</name>
</gene>
<dbReference type="PANTHER" id="PTHR37326:SF1">
    <property type="entry name" value="BLL3975 PROTEIN"/>
    <property type="match status" value="1"/>
</dbReference>
<dbReference type="EMBL" id="ALJD01000003">
    <property type="protein sequence ID" value="EJN60549.1"/>
    <property type="molecule type" value="Genomic_DNA"/>
</dbReference>
<keyword evidence="3" id="KW-0378">Hydrolase</keyword>
<dbReference type="eggNOG" id="arCOG02890">
    <property type="taxonomic scope" value="Archaea"/>
</dbReference>
<evidence type="ECO:0000256" key="1">
    <source>
        <dbReference type="ARBA" id="ARBA00001947"/>
    </source>
</evidence>
<dbReference type="AlphaFoldDB" id="J3JGZ3"/>
<evidence type="ECO:0000313" key="7">
    <source>
        <dbReference type="Proteomes" id="UP000007813"/>
    </source>
</evidence>